<evidence type="ECO:0000256" key="1">
    <source>
        <dbReference type="SAM" id="SignalP"/>
    </source>
</evidence>
<evidence type="ECO:0000313" key="3">
    <source>
        <dbReference type="Proteomes" id="UP001259832"/>
    </source>
</evidence>
<keyword evidence="3" id="KW-1185">Reference proteome</keyword>
<dbReference type="AlphaFoldDB" id="A0AAD9G8G1"/>
<feature type="signal peptide" evidence="1">
    <location>
        <begin position="1"/>
        <end position="23"/>
    </location>
</feature>
<keyword evidence="1" id="KW-0732">Signal</keyword>
<dbReference type="Proteomes" id="UP001259832">
    <property type="component" value="Unassembled WGS sequence"/>
</dbReference>
<gene>
    <name evidence="2" type="ORF">P3T76_011589</name>
</gene>
<comment type="caution">
    <text evidence="2">The sequence shown here is derived from an EMBL/GenBank/DDBJ whole genome shotgun (WGS) entry which is preliminary data.</text>
</comment>
<proteinExistence type="predicted"/>
<accession>A0AAD9G8G1</accession>
<name>A0AAD9G8G1_9STRA</name>
<protein>
    <recommendedName>
        <fullName evidence="4">RxLR effector protein</fullName>
    </recommendedName>
</protein>
<organism evidence="2 3">
    <name type="scientific">Phytophthora citrophthora</name>
    <dbReference type="NCBI Taxonomy" id="4793"/>
    <lineage>
        <taxon>Eukaryota</taxon>
        <taxon>Sar</taxon>
        <taxon>Stramenopiles</taxon>
        <taxon>Oomycota</taxon>
        <taxon>Peronosporomycetes</taxon>
        <taxon>Peronosporales</taxon>
        <taxon>Peronosporaceae</taxon>
        <taxon>Phytophthora</taxon>
    </lineage>
</organism>
<evidence type="ECO:0000313" key="2">
    <source>
        <dbReference type="EMBL" id="KAK1933829.1"/>
    </source>
</evidence>
<reference evidence="2" key="1">
    <citation type="submission" date="2023-08" db="EMBL/GenBank/DDBJ databases">
        <title>Reference Genome Resource for the Citrus Pathogen Phytophthora citrophthora.</title>
        <authorList>
            <person name="Moller H."/>
            <person name="Coetzee B."/>
            <person name="Rose L.J."/>
            <person name="Van Niekerk J.M."/>
        </authorList>
    </citation>
    <scope>NUCLEOTIDE SEQUENCE</scope>
    <source>
        <strain evidence="2">STE-U-9442</strain>
    </source>
</reference>
<evidence type="ECO:0008006" key="4">
    <source>
        <dbReference type="Google" id="ProtNLM"/>
    </source>
</evidence>
<sequence>MRFPWILLLLVIAIVVVPSDAKAAVPTRSDFTTLTDDTTLQSKSLLRKAHDNKTDITEERGLIADKLRRVIAHVKKFYRDFKTELIHGKHDSYNNWMLYGAVTRR</sequence>
<feature type="chain" id="PRO_5041968726" description="RxLR effector protein" evidence="1">
    <location>
        <begin position="24"/>
        <end position="105"/>
    </location>
</feature>
<dbReference type="EMBL" id="JASMQC010000027">
    <property type="protein sequence ID" value="KAK1933829.1"/>
    <property type="molecule type" value="Genomic_DNA"/>
</dbReference>